<comment type="caution">
    <text evidence="3">The sequence shown here is derived from an EMBL/GenBank/DDBJ whole genome shotgun (WGS) entry which is preliminary data.</text>
</comment>
<dbReference type="GO" id="GO:0009535">
    <property type="term" value="C:chloroplast thylakoid membrane"/>
    <property type="evidence" value="ECO:0007669"/>
    <property type="project" value="TreeGrafter"/>
</dbReference>
<dbReference type="PANTHER" id="PTHR31096:SF60">
    <property type="entry name" value="ACT DOMAIN-CONTAINING PROTEIN ACR12"/>
    <property type="match status" value="1"/>
</dbReference>
<evidence type="ECO:0000313" key="4">
    <source>
        <dbReference type="Proteomes" id="UP000631114"/>
    </source>
</evidence>
<dbReference type="PANTHER" id="PTHR31096">
    <property type="entry name" value="ACT DOMAIN-CONTAINING PROTEIN ACR4-RELATED"/>
    <property type="match status" value="1"/>
</dbReference>
<dbReference type="EMBL" id="JADFTS010000004">
    <property type="protein sequence ID" value="KAF9608880.1"/>
    <property type="molecule type" value="Genomic_DNA"/>
</dbReference>
<keyword evidence="4" id="KW-1185">Reference proteome</keyword>
<reference evidence="3 4" key="1">
    <citation type="submission" date="2020-10" db="EMBL/GenBank/DDBJ databases">
        <title>The Coptis chinensis genome and diversification of protoberbering-type alkaloids.</title>
        <authorList>
            <person name="Wang B."/>
            <person name="Shu S."/>
            <person name="Song C."/>
            <person name="Liu Y."/>
        </authorList>
    </citation>
    <scope>NUCLEOTIDE SEQUENCE [LARGE SCALE GENOMIC DNA]</scope>
    <source>
        <strain evidence="3">HL-2020</strain>
        <tissue evidence="3">Leaf</tissue>
    </source>
</reference>
<dbReference type="GO" id="GO:0009570">
    <property type="term" value="C:chloroplast stroma"/>
    <property type="evidence" value="ECO:0007669"/>
    <property type="project" value="TreeGrafter"/>
</dbReference>
<sequence>MGSFSSMVGQEADSIPMPIILIDQDSDYDATIIQLSFGDRLGELIDTLKALKDLGLDVAKGTITTEASVLQTKFFITLLDTGRKVKDPNMLERIRLTIINNLLKYHLECSERLAMGEAFGIKAPEKKVDIATHIHVKADGPKRPELALHRDSGSTWIVTGNY</sequence>
<dbReference type="InterPro" id="IPR040217">
    <property type="entry name" value="ACR1-12"/>
</dbReference>
<gene>
    <name evidence="3" type="ORF">IFM89_011918</name>
</gene>
<dbReference type="Proteomes" id="UP000631114">
    <property type="component" value="Unassembled WGS sequence"/>
</dbReference>
<organism evidence="3 4">
    <name type="scientific">Coptis chinensis</name>
    <dbReference type="NCBI Taxonomy" id="261450"/>
    <lineage>
        <taxon>Eukaryota</taxon>
        <taxon>Viridiplantae</taxon>
        <taxon>Streptophyta</taxon>
        <taxon>Embryophyta</taxon>
        <taxon>Tracheophyta</taxon>
        <taxon>Spermatophyta</taxon>
        <taxon>Magnoliopsida</taxon>
        <taxon>Ranunculales</taxon>
        <taxon>Ranunculaceae</taxon>
        <taxon>Coptidoideae</taxon>
        <taxon>Coptis</taxon>
    </lineage>
</organism>
<proteinExistence type="predicted"/>
<evidence type="ECO:0000256" key="2">
    <source>
        <dbReference type="RuleBase" id="RU369043"/>
    </source>
</evidence>
<dbReference type="GO" id="GO:0016597">
    <property type="term" value="F:amino acid binding"/>
    <property type="evidence" value="ECO:0007669"/>
    <property type="project" value="UniProtKB-UniRule"/>
</dbReference>
<evidence type="ECO:0000256" key="1">
    <source>
        <dbReference type="ARBA" id="ARBA00022737"/>
    </source>
</evidence>
<evidence type="ECO:0000313" key="3">
    <source>
        <dbReference type="EMBL" id="KAF9608880.1"/>
    </source>
</evidence>
<dbReference type="OrthoDB" id="496180at2759"/>
<accession>A0A835HZB1</accession>
<keyword evidence="1 2" id="KW-0677">Repeat</keyword>
<comment type="function">
    <text evidence="2">Binds amino acids.</text>
</comment>
<name>A0A835HZB1_9MAGN</name>
<dbReference type="AlphaFoldDB" id="A0A835HZB1"/>
<protein>
    <recommendedName>
        <fullName evidence="2">ACT domain-containing protein ACR</fullName>
    </recommendedName>
    <alternativeName>
        <fullName evidence="2">Protein ACT DOMAIN REPEATS</fullName>
    </alternativeName>
</protein>